<keyword evidence="3" id="KW-1185">Reference proteome</keyword>
<comment type="caution">
    <text evidence="2">The sequence shown here is derived from an EMBL/GenBank/DDBJ whole genome shotgun (WGS) entry which is preliminary data.</text>
</comment>
<feature type="region of interest" description="Disordered" evidence="1">
    <location>
        <begin position="34"/>
        <end position="67"/>
    </location>
</feature>
<dbReference type="AlphaFoldDB" id="A0A4Z2GL46"/>
<name>A0A4Z2GL46_9TELE</name>
<evidence type="ECO:0000313" key="2">
    <source>
        <dbReference type="EMBL" id="TNN53422.1"/>
    </source>
</evidence>
<dbReference type="EMBL" id="SRLO01000517">
    <property type="protein sequence ID" value="TNN53422.1"/>
    <property type="molecule type" value="Genomic_DNA"/>
</dbReference>
<organism evidence="2 3">
    <name type="scientific">Liparis tanakae</name>
    <name type="common">Tanaka's snailfish</name>
    <dbReference type="NCBI Taxonomy" id="230148"/>
    <lineage>
        <taxon>Eukaryota</taxon>
        <taxon>Metazoa</taxon>
        <taxon>Chordata</taxon>
        <taxon>Craniata</taxon>
        <taxon>Vertebrata</taxon>
        <taxon>Euteleostomi</taxon>
        <taxon>Actinopterygii</taxon>
        <taxon>Neopterygii</taxon>
        <taxon>Teleostei</taxon>
        <taxon>Neoteleostei</taxon>
        <taxon>Acanthomorphata</taxon>
        <taxon>Eupercaria</taxon>
        <taxon>Perciformes</taxon>
        <taxon>Cottioidei</taxon>
        <taxon>Cottales</taxon>
        <taxon>Liparidae</taxon>
        <taxon>Liparis</taxon>
    </lineage>
</organism>
<proteinExistence type="predicted"/>
<evidence type="ECO:0000256" key="1">
    <source>
        <dbReference type="SAM" id="MobiDB-lite"/>
    </source>
</evidence>
<dbReference type="Proteomes" id="UP000314294">
    <property type="component" value="Unassembled WGS sequence"/>
</dbReference>
<sequence>MTLALCSPSAAPRSFRLLLRRCSVAFPREIHCRVTVGSSPSPSSPSPSSSSSSSSSLLSLAPPSSPPSFRSNLYTITSCLNHSMVSLLPGWKLQGSRHSSATMQVTSTSGTTAGESSPLGRLLAIECLW</sequence>
<protein>
    <submittedName>
        <fullName evidence="2">Uncharacterized protein</fullName>
    </submittedName>
</protein>
<evidence type="ECO:0000313" key="3">
    <source>
        <dbReference type="Proteomes" id="UP000314294"/>
    </source>
</evidence>
<accession>A0A4Z2GL46</accession>
<gene>
    <name evidence="2" type="ORF">EYF80_036409</name>
</gene>
<reference evidence="2 3" key="1">
    <citation type="submission" date="2019-03" db="EMBL/GenBank/DDBJ databases">
        <title>First draft genome of Liparis tanakae, snailfish: a comprehensive survey of snailfish specific genes.</title>
        <authorList>
            <person name="Kim W."/>
            <person name="Song I."/>
            <person name="Jeong J.-H."/>
            <person name="Kim D."/>
            <person name="Kim S."/>
            <person name="Ryu S."/>
            <person name="Song J.Y."/>
            <person name="Lee S.K."/>
        </authorList>
    </citation>
    <scope>NUCLEOTIDE SEQUENCE [LARGE SCALE GENOMIC DNA]</scope>
    <source>
        <tissue evidence="2">Muscle</tissue>
    </source>
</reference>
<feature type="compositionally biased region" description="Low complexity" evidence="1">
    <location>
        <begin position="38"/>
        <end position="62"/>
    </location>
</feature>